<evidence type="ECO:0000313" key="1">
    <source>
        <dbReference type="Ensembl" id="ENSORLP00020026745.1"/>
    </source>
</evidence>
<dbReference type="AlphaFoldDB" id="A0A3P9M1I8"/>
<dbReference type="Ensembl" id="ENSORLT00020001122.1">
    <property type="protein sequence ID" value="ENSORLP00020026745.1"/>
    <property type="gene ID" value="ENSORLG00020009367.1"/>
</dbReference>
<reference evidence="1" key="4">
    <citation type="submission" date="2025-09" db="UniProtKB">
        <authorList>
            <consortium name="Ensembl"/>
        </authorList>
    </citation>
    <scope>IDENTIFICATION</scope>
    <source>
        <strain evidence="1">HNI</strain>
    </source>
</reference>
<reference key="1">
    <citation type="journal article" date="2007" name="Nature">
        <title>The medaka draft genome and insights into vertebrate genome evolution.</title>
        <authorList>
            <person name="Kasahara M."/>
            <person name="Naruse K."/>
            <person name="Sasaki S."/>
            <person name="Nakatani Y."/>
            <person name="Qu W."/>
            <person name="Ahsan B."/>
            <person name="Yamada T."/>
            <person name="Nagayasu Y."/>
            <person name="Doi K."/>
            <person name="Kasai Y."/>
            <person name="Jindo T."/>
            <person name="Kobayashi D."/>
            <person name="Shimada A."/>
            <person name="Toyoda A."/>
            <person name="Kuroki Y."/>
            <person name="Fujiyama A."/>
            <person name="Sasaki T."/>
            <person name="Shimizu A."/>
            <person name="Asakawa S."/>
            <person name="Shimizu N."/>
            <person name="Hashimoto S."/>
            <person name="Yang J."/>
            <person name="Lee Y."/>
            <person name="Matsushima K."/>
            <person name="Sugano S."/>
            <person name="Sakaizumi M."/>
            <person name="Narita T."/>
            <person name="Ohishi K."/>
            <person name="Haga S."/>
            <person name="Ohta F."/>
            <person name="Nomoto H."/>
            <person name="Nogata K."/>
            <person name="Morishita T."/>
            <person name="Endo T."/>
            <person name="Shin-I T."/>
            <person name="Takeda H."/>
            <person name="Morishita S."/>
            <person name="Kohara Y."/>
        </authorList>
    </citation>
    <scope>NUCLEOTIDE SEQUENCE [LARGE SCALE GENOMIC DNA]</scope>
    <source>
        <strain>Hd-rR</strain>
    </source>
</reference>
<evidence type="ECO:0000313" key="2">
    <source>
        <dbReference type="Proteomes" id="UP000265180"/>
    </source>
</evidence>
<proteinExistence type="predicted"/>
<dbReference type="Proteomes" id="UP000265180">
    <property type="component" value="Chromosome 22"/>
</dbReference>
<reference evidence="1" key="3">
    <citation type="submission" date="2025-08" db="UniProtKB">
        <authorList>
            <consortium name="Ensembl"/>
        </authorList>
    </citation>
    <scope>IDENTIFICATION</scope>
    <source>
        <strain evidence="1">HNI</strain>
    </source>
</reference>
<accession>A0A3P9M1I8</accession>
<reference evidence="1 2" key="2">
    <citation type="submission" date="2017-04" db="EMBL/GenBank/DDBJ databases">
        <title>CpG methylation of centromeres and impact of large insertions on vertebrate speciation.</title>
        <authorList>
            <person name="Ichikawa K."/>
            <person name="Yoshimura J."/>
            <person name="Morishita S."/>
        </authorList>
    </citation>
    <scope>NUCLEOTIDE SEQUENCE</scope>
    <source>
        <strain evidence="1 2">HNI</strain>
    </source>
</reference>
<sequence>MPLFSWMKWMLETKAQAPDETSLNRSSFASSRWSIAQVLWHVEDRERWEEGQDGGHRQSHNASGLQWLQRYPRPQGLISSSELQQLEFLCAQVPPKHAATILSRFREMLATNSMRPWDLVCVFKQVLLDFLAQRECGDAASVQPAQLGPIETWTSWYKKEQIYVTPTVCKYGNHYREEIPTISGYVDWAMRQSSSNTFKMDWDLPCYYQRSLSPEKEYSTSL</sequence>
<organism evidence="1 2">
    <name type="scientific">Oryzias latipes</name>
    <name type="common">Japanese rice fish</name>
    <name type="synonym">Japanese killifish</name>
    <dbReference type="NCBI Taxonomy" id="8090"/>
    <lineage>
        <taxon>Eukaryota</taxon>
        <taxon>Metazoa</taxon>
        <taxon>Chordata</taxon>
        <taxon>Craniata</taxon>
        <taxon>Vertebrata</taxon>
        <taxon>Euteleostomi</taxon>
        <taxon>Actinopterygii</taxon>
        <taxon>Neopterygii</taxon>
        <taxon>Teleostei</taxon>
        <taxon>Neoteleostei</taxon>
        <taxon>Acanthomorphata</taxon>
        <taxon>Ovalentaria</taxon>
        <taxon>Atherinomorphae</taxon>
        <taxon>Beloniformes</taxon>
        <taxon>Adrianichthyidae</taxon>
        <taxon>Oryziinae</taxon>
        <taxon>Oryzias</taxon>
    </lineage>
</organism>
<dbReference type="PANTHER" id="PTHR28489:SF3">
    <property type="entry name" value="PROTEIN RD3-LIKE"/>
    <property type="match status" value="1"/>
</dbReference>
<dbReference type="InterPro" id="IPR028092">
    <property type="entry name" value="RD3"/>
</dbReference>
<dbReference type="PANTHER" id="PTHR28489">
    <property type="entry name" value="RENTINAL DEGENERATION 3-LIKE"/>
    <property type="match status" value="1"/>
</dbReference>
<name>A0A3P9M1I8_ORYLA</name>
<protein>
    <submittedName>
        <fullName evidence="1">Uncharacterized protein</fullName>
    </submittedName>
</protein>
<dbReference type="Pfam" id="PF14473">
    <property type="entry name" value="RD3"/>
    <property type="match status" value="1"/>
</dbReference>